<dbReference type="SUPFAM" id="SSF50978">
    <property type="entry name" value="WD40 repeat-like"/>
    <property type="match status" value="1"/>
</dbReference>
<dbReference type="InterPro" id="IPR036322">
    <property type="entry name" value="WD40_repeat_dom_sf"/>
</dbReference>
<dbReference type="GO" id="GO:0006364">
    <property type="term" value="P:rRNA processing"/>
    <property type="evidence" value="ECO:0007669"/>
    <property type="project" value="TreeGrafter"/>
</dbReference>
<dbReference type="GO" id="GO:0005730">
    <property type="term" value="C:nucleolus"/>
    <property type="evidence" value="ECO:0007669"/>
    <property type="project" value="UniProtKB-SubCell"/>
</dbReference>
<dbReference type="InterPro" id="IPR015943">
    <property type="entry name" value="WD40/YVTN_repeat-like_dom_sf"/>
</dbReference>
<dbReference type="SMART" id="SM00320">
    <property type="entry name" value="WD40"/>
    <property type="match status" value="2"/>
</dbReference>
<evidence type="ECO:0000256" key="6">
    <source>
        <dbReference type="ARBA" id="ARBA00039238"/>
    </source>
</evidence>
<evidence type="ECO:0000256" key="1">
    <source>
        <dbReference type="ARBA" id="ARBA00004604"/>
    </source>
</evidence>
<accession>A0AAD5BIJ4</accession>
<reference evidence="9 10" key="1">
    <citation type="journal article" date="2022" name="DNA Res.">
        <title>Genome analysis of five recently described species of the CUG-Ser clade uncovers Candida theae as a new hybrid lineage with pathogenic potential in the Candida parapsilosis species complex.</title>
        <authorList>
            <person name="Mixao V."/>
            <person name="Del Olmo V."/>
            <person name="Hegedusova E."/>
            <person name="Saus E."/>
            <person name="Pryszcz L."/>
            <person name="Cillingova A."/>
            <person name="Nosek J."/>
            <person name="Gabaldon T."/>
        </authorList>
    </citation>
    <scope>NUCLEOTIDE SEQUENCE [LARGE SCALE GENOMIC DNA]</scope>
    <source>
        <strain evidence="9 10">CBS 12239</strain>
    </source>
</reference>
<keyword evidence="5" id="KW-0539">Nucleus</keyword>
<feature type="compositionally biased region" description="Acidic residues" evidence="8">
    <location>
        <begin position="440"/>
        <end position="473"/>
    </location>
</feature>
<dbReference type="Gene3D" id="2.130.10.10">
    <property type="entry name" value="YVTN repeat-like/Quinoprotein amine dehydrogenase"/>
    <property type="match status" value="1"/>
</dbReference>
<feature type="compositionally biased region" description="Low complexity" evidence="8">
    <location>
        <begin position="420"/>
        <end position="439"/>
    </location>
</feature>
<dbReference type="Pfam" id="PF00400">
    <property type="entry name" value="WD40"/>
    <property type="match status" value="1"/>
</dbReference>
<evidence type="ECO:0000256" key="7">
    <source>
        <dbReference type="ARBA" id="ARBA00039514"/>
    </source>
</evidence>
<gene>
    <name evidence="9" type="ORF">KGF57_000761</name>
</gene>
<name>A0AAD5BIJ4_9ASCO</name>
<dbReference type="RefSeq" id="XP_051610759.1">
    <property type="nucleotide sequence ID" value="XM_051755263.1"/>
</dbReference>
<sequence>MGKKKSNSASAAQSMESSVAPILEIGYKDPLFTVAAHPTRPIFISGLGTGHLFCNTYDASKLEEEMESRREKVAELDKRAYAEGKIPHVTKSVSQSKTKWWTSVEEYPNDAPEAQTNITTDWKTKRHKGSCRHAIFDPRNNSLGEFVYTCGSDNIIKKAATDSGKVVGKVDVTSNYDNSKDKLTRLCHSTSHPFLLAGSEDGHVFVYDSTDLSSNKLKFKVSQVHDDSINHILSMSQSPYHYLTLGSTTLAHIDIRKGIITQSDDQEDELLAMSYTTDELGDGKADTVLVSHGEGIVTIWRNSKNNLMDQLSRIKINKTASIDAIVPTMNNDSEELAHSVWCGDSDGLLHRINYKRGKVVETRVHSTVSGKYGPVDEVSMLDIDFEYRLISAGMDRLKLWSNKETDDVDEGDDSDDNLSDSENGSGSSMSEVLTSGDSGLDSEDEDDNDANEGSEVDDVEELSEDGDDVDEDTKDIPPAYKRKRRDFSELITKPKTKAIDINKLTKHDGTENDTSQPQSKKQKTKEKKLTTKQIRNMQKHEHGIRRFEGL</sequence>
<dbReference type="PANTHER" id="PTHR19924:SF31">
    <property type="entry name" value="WD REPEAT-CONTAINING PROTEIN JIP5"/>
    <property type="match status" value="1"/>
</dbReference>
<evidence type="ECO:0000313" key="10">
    <source>
        <dbReference type="Proteomes" id="UP001204833"/>
    </source>
</evidence>
<dbReference type="EMBL" id="JAIHNG010000044">
    <property type="protein sequence ID" value="KAI5965495.1"/>
    <property type="molecule type" value="Genomic_DNA"/>
</dbReference>
<dbReference type="PANTHER" id="PTHR19924">
    <property type="entry name" value="UTP15 U3 SMALL NUCLEOLAR RNA-ASSOCIATED PROTEIN 15 FAMILY MEMBER"/>
    <property type="match status" value="1"/>
</dbReference>
<dbReference type="InterPro" id="IPR001680">
    <property type="entry name" value="WD40_rpt"/>
</dbReference>
<evidence type="ECO:0000313" key="9">
    <source>
        <dbReference type="EMBL" id="KAI5965495.1"/>
    </source>
</evidence>
<evidence type="ECO:0000256" key="5">
    <source>
        <dbReference type="ARBA" id="ARBA00023242"/>
    </source>
</evidence>
<keyword evidence="4" id="KW-0677">Repeat</keyword>
<dbReference type="GO" id="GO:0045943">
    <property type="term" value="P:positive regulation of transcription by RNA polymerase I"/>
    <property type="evidence" value="ECO:0007669"/>
    <property type="project" value="TreeGrafter"/>
</dbReference>
<organism evidence="9 10">
    <name type="scientific">Candida theae</name>
    <dbReference type="NCBI Taxonomy" id="1198502"/>
    <lineage>
        <taxon>Eukaryota</taxon>
        <taxon>Fungi</taxon>
        <taxon>Dikarya</taxon>
        <taxon>Ascomycota</taxon>
        <taxon>Saccharomycotina</taxon>
        <taxon>Pichiomycetes</taxon>
        <taxon>Debaryomycetaceae</taxon>
        <taxon>Candida/Lodderomyces clade</taxon>
        <taxon>Candida</taxon>
    </lineage>
</organism>
<keyword evidence="3" id="KW-0853">WD repeat</keyword>
<dbReference type="GeneID" id="76148820"/>
<feature type="region of interest" description="Disordered" evidence="8">
    <location>
        <begin position="405"/>
        <end position="532"/>
    </location>
</feature>
<evidence type="ECO:0000256" key="8">
    <source>
        <dbReference type="SAM" id="MobiDB-lite"/>
    </source>
</evidence>
<comment type="caution">
    <text evidence="9">The sequence shown here is derived from an EMBL/GenBank/DDBJ whole genome shotgun (WGS) entry which is preliminary data.</text>
</comment>
<protein>
    <recommendedName>
        <fullName evidence="6">WD repeat-containing protein JIP5</fullName>
    </recommendedName>
    <alternativeName>
        <fullName evidence="7">WD repeat-containing protein jip5</fullName>
    </alternativeName>
</protein>
<comment type="subcellular location">
    <subcellularLocation>
        <location evidence="1">Nucleus</location>
        <location evidence="1">Nucleolus</location>
    </subcellularLocation>
</comment>
<evidence type="ECO:0000256" key="2">
    <source>
        <dbReference type="ARBA" id="ARBA00007625"/>
    </source>
</evidence>
<evidence type="ECO:0000256" key="4">
    <source>
        <dbReference type="ARBA" id="ARBA00022737"/>
    </source>
</evidence>
<feature type="compositionally biased region" description="Acidic residues" evidence="8">
    <location>
        <begin position="406"/>
        <end position="419"/>
    </location>
</feature>
<feature type="compositionally biased region" description="Basic and acidic residues" evidence="8">
    <location>
        <begin position="497"/>
        <end position="510"/>
    </location>
</feature>
<dbReference type="AlphaFoldDB" id="A0AAD5BIJ4"/>
<dbReference type="Proteomes" id="UP001204833">
    <property type="component" value="Unassembled WGS sequence"/>
</dbReference>
<evidence type="ECO:0000256" key="3">
    <source>
        <dbReference type="ARBA" id="ARBA00022574"/>
    </source>
</evidence>
<keyword evidence="10" id="KW-1185">Reference proteome</keyword>
<comment type="similarity">
    <text evidence="2">Belongs to the WD repeat WDR55 family.</text>
</comment>
<proteinExistence type="inferred from homology"/>